<proteinExistence type="predicted"/>
<organism evidence="2 3">
    <name type="scientific">Streptomyces yangpuensis</name>
    <dbReference type="NCBI Taxonomy" id="1648182"/>
    <lineage>
        <taxon>Bacteria</taxon>
        <taxon>Bacillati</taxon>
        <taxon>Actinomycetota</taxon>
        <taxon>Actinomycetes</taxon>
        <taxon>Kitasatosporales</taxon>
        <taxon>Streptomycetaceae</taxon>
        <taxon>Streptomyces</taxon>
    </lineage>
</organism>
<dbReference type="Proteomes" id="UP001057738">
    <property type="component" value="Chromosome"/>
</dbReference>
<protein>
    <submittedName>
        <fullName evidence="2">Uncharacterized protein</fullName>
    </submittedName>
</protein>
<feature type="region of interest" description="Disordered" evidence="1">
    <location>
        <begin position="1"/>
        <end position="28"/>
    </location>
</feature>
<dbReference type="EMBL" id="CP102514">
    <property type="protein sequence ID" value="UUY46655.1"/>
    <property type="molecule type" value="Genomic_DNA"/>
</dbReference>
<accession>A0ABY5PT65</accession>
<sequence length="194" mass="20969">MSPQAPTFNAPDPDPEASTPDAPGLGAPNLDALLRHFADLRDGHHGGAVTRPDKEEHFRTAARLLDPYARQALTELNDELLLGQGVVDASGVQRADDGSLFHAWTLWWDEQSTADIPPVTLYAHYGAGFHHPHLRGATVSEWPLNVFDDAQAAAELPTMRAIAAADLHNLVFERDFRIVPATVAGATGLPVPQH</sequence>
<evidence type="ECO:0000313" key="3">
    <source>
        <dbReference type="Proteomes" id="UP001057738"/>
    </source>
</evidence>
<keyword evidence="3" id="KW-1185">Reference proteome</keyword>
<evidence type="ECO:0000256" key="1">
    <source>
        <dbReference type="SAM" id="MobiDB-lite"/>
    </source>
</evidence>
<gene>
    <name evidence="2" type="ORF">NRK68_05160</name>
</gene>
<evidence type="ECO:0000313" key="2">
    <source>
        <dbReference type="EMBL" id="UUY46655.1"/>
    </source>
</evidence>
<dbReference type="GeneID" id="95572831"/>
<dbReference type="RefSeq" id="WP_257855148.1">
    <property type="nucleotide sequence ID" value="NZ_CP102514.1"/>
</dbReference>
<name>A0ABY5PT65_9ACTN</name>
<reference evidence="2" key="1">
    <citation type="submission" date="2022-08" db="EMBL/GenBank/DDBJ databases">
        <authorList>
            <person name="Tian L."/>
        </authorList>
    </citation>
    <scope>NUCLEOTIDE SEQUENCE</scope>
    <source>
        <strain evidence="2">CM253</strain>
    </source>
</reference>